<feature type="compositionally biased region" description="Polar residues" evidence="3">
    <location>
        <begin position="363"/>
        <end position="382"/>
    </location>
</feature>
<protein>
    <recommendedName>
        <fullName evidence="4">HTH La-type RNA-binding domain-containing protein</fullName>
    </recommendedName>
</protein>
<feature type="region of interest" description="Disordered" evidence="3">
    <location>
        <begin position="614"/>
        <end position="688"/>
    </location>
</feature>
<feature type="region of interest" description="Disordered" evidence="3">
    <location>
        <begin position="773"/>
        <end position="843"/>
    </location>
</feature>
<dbReference type="PANTHER" id="PTHR22792:SF132">
    <property type="entry name" value="LA-RELATED PROTEIN 1"/>
    <property type="match status" value="1"/>
</dbReference>
<feature type="compositionally biased region" description="Basic and acidic residues" evidence="3">
    <location>
        <begin position="1"/>
        <end position="13"/>
    </location>
</feature>
<proteinExistence type="predicted"/>
<dbReference type="Gene3D" id="1.10.10.10">
    <property type="entry name" value="Winged helix-like DNA-binding domain superfamily/Winged helix DNA-binding domain"/>
    <property type="match status" value="1"/>
</dbReference>
<comment type="caution">
    <text evidence="5">The sequence shown here is derived from an EMBL/GenBank/DDBJ whole genome shotgun (WGS) entry which is preliminary data.</text>
</comment>
<evidence type="ECO:0000259" key="4">
    <source>
        <dbReference type="PROSITE" id="PS50961"/>
    </source>
</evidence>
<feature type="domain" description="HTH La-type RNA-binding" evidence="4">
    <location>
        <begin position="77"/>
        <end position="187"/>
    </location>
</feature>
<dbReference type="OrthoDB" id="207156at2759"/>
<dbReference type="InterPro" id="IPR006630">
    <property type="entry name" value="La_HTH"/>
</dbReference>
<keyword evidence="6" id="KW-1185">Reference proteome</keyword>
<reference evidence="5 6" key="1">
    <citation type="journal article" date="2012" name="Genome Biol.">
        <title>Genome and low-iron response of an oceanic diatom adapted to chronic iron limitation.</title>
        <authorList>
            <person name="Lommer M."/>
            <person name="Specht M."/>
            <person name="Roy A.S."/>
            <person name="Kraemer L."/>
            <person name="Andreson R."/>
            <person name="Gutowska M.A."/>
            <person name="Wolf J."/>
            <person name="Bergner S.V."/>
            <person name="Schilhabel M.B."/>
            <person name="Klostermeier U.C."/>
            <person name="Beiko R.G."/>
            <person name="Rosenstiel P."/>
            <person name="Hippler M."/>
            <person name="Laroche J."/>
        </authorList>
    </citation>
    <scope>NUCLEOTIDE SEQUENCE [LARGE SCALE GENOMIC DNA]</scope>
    <source>
        <strain evidence="5 6">CCMP1005</strain>
    </source>
</reference>
<feature type="compositionally biased region" description="Low complexity" evidence="3">
    <location>
        <begin position="522"/>
        <end position="546"/>
    </location>
</feature>
<dbReference type="EMBL" id="AGNL01044663">
    <property type="protein sequence ID" value="EJK49554.1"/>
    <property type="molecule type" value="Genomic_DNA"/>
</dbReference>
<feature type="compositionally biased region" description="Polar residues" evidence="3">
    <location>
        <begin position="825"/>
        <end position="835"/>
    </location>
</feature>
<evidence type="ECO:0000256" key="1">
    <source>
        <dbReference type="ARBA" id="ARBA00022884"/>
    </source>
</evidence>
<dbReference type="InterPro" id="IPR045180">
    <property type="entry name" value="La_dom_prot"/>
</dbReference>
<dbReference type="PANTHER" id="PTHR22792">
    <property type="entry name" value="LUPUS LA PROTEIN-RELATED"/>
    <property type="match status" value="1"/>
</dbReference>
<organism evidence="5 6">
    <name type="scientific">Thalassiosira oceanica</name>
    <name type="common">Marine diatom</name>
    <dbReference type="NCBI Taxonomy" id="159749"/>
    <lineage>
        <taxon>Eukaryota</taxon>
        <taxon>Sar</taxon>
        <taxon>Stramenopiles</taxon>
        <taxon>Ochrophyta</taxon>
        <taxon>Bacillariophyta</taxon>
        <taxon>Coscinodiscophyceae</taxon>
        <taxon>Thalassiosirophycidae</taxon>
        <taxon>Thalassiosirales</taxon>
        <taxon>Thalassiosiraceae</taxon>
        <taxon>Thalassiosira</taxon>
    </lineage>
</organism>
<feature type="compositionally biased region" description="Low complexity" evidence="3">
    <location>
        <begin position="666"/>
        <end position="680"/>
    </location>
</feature>
<feature type="region of interest" description="Disordered" evidence="3">
    <location>
        <begin position="359"/>
        <end position="399"/>
    </location>
</feature>
<keyword evidence="1 2" id="KW-0694">RNA-binding</keyword>
<dbReference type="AlphaFoldDB" id="K0RB66"/>
<evidence type="ECO:0000313" key="6">
    <source>
        <dbReference type="Proteomes" id="UP000266841"/>
    </source>
</evidence>
<dbReference type="Proteomes" id="UP000266841">
    <property type="component" value="Unassembled WGS sequence"/>
</dbReference>
<feature type="compositionally biased region" description="Low complexity" evidence="3">
    <location>
        <begin position="636"/>
        <end position="646"/>
    </location>
</feature>
<feature type="region of interest" description="Disordered" evidence="3">
    <location>
        <begin position="499"/>
        <end position="581"/>
    </location>
</feature>
<dbReference type="SMART" id="SM00715">
    <property type="entry name" value="LA"/>
    <property type="match status" value="1"/>
</dbReference>
<feature type="compositionally biased region" description="Pro residues" evidence="3">
    <location>
        <begin position="389"/>
        <end position="399"/>
    </location>
</feature>
<dbReference type="eggNOG" id="ENOG502RUKQ">
    <property type="taxonomic scope" value="Eukaryota"/>
</dbReference>
<name>K0RB66_THAOC</name>
<evidence type="ECO:0000256" key="3">
    <source>
        <dbReference type="SAM" id="MobiDB-lite"/>
    </source>
</evidence>
<gene>
    <name evidence="5" type="ORF">THAOC_31558</name>
</gene>
<sequence length="907" mass="98638">MPPAQRHERRDADGADGTHAMPAAVSPQAAAAAGTAGSCSIFEWRGVGECTKGEWGYRGGKLESELREPLLQRRNTNMDHAALFHRLRTQVEFYFSPHNLSRDTYLRSMLTNTDAPDEVSPRPMQLMTPTSNILNFPKVKNIMSGAESMPESLHMVLKIALEGSAVVTMSTDGQWIGPASQNLPPMGMAMPQYNPQQGQMVPNMPGMNQMFPQHMYPPGPMMTQPGSMMMIPVPPGQEMSPHPGMPVTTVPYNTNIPNEIESPTVSTENEIQQAVQLQQIDLSSTVALLELPSDINPLEILTTFTTDTLRPKGASLQESESIWIVVFGSEDDANSAIEIAKTKTLRGKPIKALLRSEMPKNELSVQPNAASPAMSSLSGGTVPTQQPQPTLPQQPHPMYPPPPNMMQGQPGVPPQGALPYPPPNYGRIPAGGMPPHLPQGPPGTMPPPYYYNQMYPGYHPGMPPPPQHATGMLPPQRFGMPPAMSPRYPPQYPYQGGMHQGYMEYGHQHQNGGYQPRFNRMNSGGSHQSNYSQGGNNNSHNNQQQDGIDKKKKKKRNQQNNKDFNRRNSHDGIGSNIAAGRRQEFGNNSIITNGNGQNQFRRNLGASERHESVNTNNISNVNGTPNQTRRDGVSPNSRRSSSNKSKGLSRAGQQGLPGPRWKKDATSGASTPAGTTETPPKSGTSVDEKKLVGYASALLKKNPSPAPTDHHASITSATSQLSAGESEEARQTYEMEREILSEFHDLSMHDADEHDVTADAIFVDNVAAKEDNYGAESSEEGLPILPDTLPSPKKNDRTLDSSDSDPPLSSKDTGPIQPIPDGESNDQYTGESEQTVADPKPNGAWGKKLMFSDVVGLPHSSDVQALNLPSDDGFLARNIGRASTEEYWTLGHAHVLCAIQGLQKHKA</sequence>
<feature type="compositionally biased region" description="Polar residues" evidence="3">
    <location>
        <begin position="614"/>
        <end position="627"/>
    </location>
</feature>
<dbReference type="OMA" id="QTEAMER"/>
<dbReference type="GO" id="GO:0003723">
    <property type="term" value="F:RNA binding"/>
    <property type="evidence" value="ECO:0007669"/>
    <property type="project" value="UniProtKB-UniRule"/>
</dbReference>
<feature type="region of interest" description="Disordered" evidence="3">
    <location>
        <begin position="700"/>
        <end position="732"/>
    </location>
</feature>
<dbReference type="InterPro" id="IPR036388">
    <property type="entry name" value="WH-like_DNA-bd_sf"/>
</dbReference>
<evidence type="ECO:0000313" key="5">
    <source>
        <dbReference type="EMBL" id="EJK49554.1"/>
    </source>
</evidence>
<feature type="region of interest" description="Disordered" evidence="3">
    <location>
        <begin position="1"/>
        <end position="20"/>
    </location>
</feature>
<feature type="compositionally biased region" description="Polar residues" evidence="3">
    <location>
        <begin position="713"/>
        <end position="723"/>
    </location>
</feature>
<accession>K0RB66</accession>
<dbReference type="GO" id="GO:0005737">
    <property type="term" value="C:cytoplasm"/>
    <property type="evidence" value="ECO:0007669"/>
    <property type="project" value="UniProtKB-ARBA"/>
</dbReference>
<dbReference type="SUPFAM" id="SSF46785">
    <property type="entry name" value="Winged helix' DNA-binding domain"/>
    <property type="match status" value="1"/>
</dbReference>
<dbReference type="InterPro" id="IPR036390">
    <property type="entry name" value="WH_DNA-bd_sf"/>
</dbReference>
<evidence type="ECO:0000256" key="2">
    <source>
        <dbReference type="PROSITE-ProRule" id="PRU00332"/>
    </source>
</evidence>
<dbReference type="PROSITE" id="PS50961">
    <property type="entry name" value="HTH_LA"/>
    <property type="match status" value="1"/>
</dbReference>